<evidence type="ECO:0000256" key="1">
    <source>
        <dbReference type="ARBA" id="ARBA00022490"/>
    </source>
</evidence>
<dbReference type="PANTHER" id="PTHR38101">
    <property type="entry name" value="UPF0307 PROTEIN YJGA"/>
    <property type="match status" value="1"/>
</dbReference>
<evidence type="ECO:0000313" key="7">
    <source>
        <dbReference type="EMBL" id="BCB25560.1"/>
    </source>
</evidence>
<evidence type="ECO:0000256" key="6">
    <source>
        <dbReference type="SAM" id="MobiDB-lite"/>
    </source>
</evidence>
<evidence type="ECO:0000256" key="2">
    <source>
        <dbReference type="ARBA" id="ARBA00022517"/>
    </source>
</evidence>
<accession>A0A6F8V8B3</accession>
<dbReference type="PANTHER" id="PTHR38101:SF1">
    <property type="entry name" value="UPF0307 PROTEIN YJGA"/>
    <property type="match status" value="1"/>
</dbReference>
<dbReference type="EMBL" id="AP022853">
    <property type="protein sequence ID" value="BCB25560.1"/>
    <property type="molecule type" value="Genomic_DNA"/>
</dbReference>
<proteinExistence type="inferred from homology"/>
<dbReference type="HAMAP" id="MF_00765">
    <property type="entry name" value="DarP"/>
    <property type="match status" value="1"/>
</dbReference>
<dbReference type="GO" id="GO:0019843">
    <property type="term" value="F:rRNA binding"/>
    <property type="evidence" value="ECO:0007669"/>
    <property type="project" value="UniProtKB-UniRule"/>
</dbReference>
<dbReference type="Pfam" id="PF04751">
    <property type="entry name" value="DarP"/>
    <property type="match status" value="1"/>
</dbReference>
<keyword evidence="8" id="KW-1185">Reference proteome</keyword>
<evidence type="ECO:0000256" key="5">
    <source>
        <dbReference type="HAMAP-Rule" id="MF_00765"/>
    </source>
</evidence>
<reference evidence="8" key="1">
    <citation type="submission" date="2020-03" db="EMBL/GenBank/DDBJ databases">
        <title>Complete genome sequence of sulfur-oxidizing bacterium skT11.</title>
        <authorList>
            <person name="Kanda M."/>
            <person name="Kojima H."/>
            <person name="Fukui M."/>
        </authorList>
    </citation>
    <scope>NUCLEOTIDE SEQUENCE [LARGE SCALE GENOMIC DNA]</scope>
    <source>
        <strain evidence="8">skT11</strain>
    </source>
</reference>
<evidence type="ECO:0000256" key="3">
    <source>
        <dbReference type="ARBA" id="ARBA00022730"/>
    </source>
</evidence>
<feature type="compositionally biased region" description="Acidic residues" evidence="6">
    <location>
        <begin position="168"/>
        <end position="184"/>
    </location>
</feature>
<evidence type="ECO:0000256" key="4">
    <source>
        <dbReference type="ARBA" id="ARBA00022884"/>
    </source>
</evidence>
<keyword evidence="3 5" id="KW-0699">rRNA-binding</keyword>
<dbReference type="Gene3D" id="1.10.60.30">
    <property type="entry name" value="PSPTO4464-like domains"/>
    <property type="match status" value="2"/>
</dbReference>
<dbReference type="CDD" id="cd16331">
    <property type="entry name" value="YjgA-like"/>
    <property type="match status" value="1"/>
</dbReference>
<evidence type="ECO:0000313" key="8">
    <source>
        <dbReference type="Proteomes" id="UP000502260"/>
    </source>
</evidence>
<dbReference type="NCBIfam" id="NF003593">
    <property type="entry name" value="PRK05255.1-1"/>
    <property type="match status" value="1"/>
</dbReference>
<protein>
    <recommendedName>
        <fullName evidence="5">Dual-action ribosomal maturation protein DarP</fullName>
    </recommendedName>
    <alternativeName>
        <fullName evidence="5">Large ribosomal subunit assembly factor DarP</fullName>
    </alternativeName>
</protein>
<comment type="function">
    <text evidence="5">Member of a network of 50S ribosomal subunit biogenesis factors which assembles along the 30S-50S interface, preventing incorrect 23S rRNA structures from forming. Promotes peptidyl transferase center (PTC) maturation.</text>
</comment>
<dbReference type="GO" id="GO:0005829">
    <property type="term" value="C:cytosol"/>
    <property type="evidence" value="ECO:0007669"/>
    <property type="project" value="TreeGrafter"/>
</dbReference>
<keyword evidence="1 5" id="KW-0963">Cytoplasm</keyword>
<keyword evidence="2 5" id="KW-0690">Ribosome biogenesis</keyword>
<dbReference type="SUPFAM" id="SSF158710">
    <property type="entry name" value="PSPTO4464-like"/>
    <property type="match status" value="1"/>
</dbReference>
<name>A0A6F8V8B3_9PROT</name>
<comment type="subcellular location">
    <subcellularLocation>
        <location evidence="5">Cytoplasm</location>
    </subcellularLocation>
    <text evidence="5">Associates with late stage pre-50S ribosomal subunits.</text>
</comment>
<comment type="similarity">
    <text evidence="5">Belongs to the DarP family.</text>
</comment>
<organism evidence="7 8">
    <name type="scientific">Sulfurimicrobium lacus</name>
    <dbReference type="NCBI Taxonomy" id="2715678"/>
    <lineage>
        <taxon>Bacteria</taxon>
        <taxon>Pseudomonadati</taxon>
        <taxon>Pseudomonadota</taxon>
        <taxon>Betaproteobacteria</taxon>
        <taxon>Nitrosomonadales</taxon>
        <taxon>Sulfuricellaceae</taxon>
        <taxon>Sulfurimicrobium</taxon>
    </lineage>
</organism>
<dbReference type="Proteomes" id="UP000502260">
    <property type="component" value="Chromosome"/>
</dbReference>
<dbReference type="KEGG" id="slac:SKTS_04460"/>
<dbReference type="InterPro" id="IPR023153">
    <property type="entry name" value="DarP_sf"/>
</dbReference>
<dbReference type="RefSeq" id="WP_173059723.1">
    <property type="nucleotide sequence ID" value="NZ_AP022853.1"/>
</dbReference>
<feature type="region of interest" description="Disordered" evidence="6">
    <location>
        <begin position="162"/>
        <end position="184"/>
    </location>
</feature>
<dbReference type="GO" id="GO:0043022">
    <property type="term" value="F:ribosome binding"/>
    <property type="evidence" value="ECO:0007669"/>
    <property type="project" value="UniProtKB-UniRule"/>
</dbReference>
<dbReference type="GO" id="GO:1902626">
    <property type="term" value="P:assembly of large subunit precursor of preribosome"/>
    <property type="evidence" value="ECO:0007669"/>
    <property type="project" value="UniProtKB-UniRule"/>
</dbReference>
<keyword evidence="4 5" id="KW-0694">RNA-binding</keyword>
<gene>
    <name evidence="5" type="primary">darP</name>
    <name evidence="7" type="ORF">SKTS_04460</name>
</gene>
<sequence>MPDSEMQEDEEISRSQRKRDVEALQEIGERLVTLNASRLAQLDIPDNLRDAVREAKRLTANGAIRRQKQYIGKLMRNVDPAPILAKFQEWDGKSREQAAKFHELERWRDRLLADDKLISELILAHPRADVQRLRTLIRNANKEQAAGRPPKSSRELFKELRQLMLEESGPEDETDNEDYTQQDD</sequence>
<dbReference type="AlphaFoldDB" id="A0A6F8V8B3"/>
<dbReference type="PIRSF" id="PIRSF016183">
    <property type="entry name" value="UCP016183"/>
    <property type="match status" value="1"/>
</dbReference>
<dbReference type="InterPro" id="IPR006839">
    <property type="entry name" value="DarP"/>
</dbReference>